<comment type="caution">
    <text evidence="2">The sequence shown here is derived from an EMBL/GenBank/DDBJ whole genome shotgun (WGS) entry which is preliminary data.</text>
</comment>
<gene>
    <name evidence="2" type="ORF">JOC77_001848</name>
</gene>
<keyword evidence="1" id="KW-0472">Membrane</keyword>
<dbReference type="InterPro" id="IPR035211">
    <property type="entry name" value="DUF5325"/>
</dbReference>
<reference evidence="2 3" key="1">
    <citation type="submission" date="2021-01" db="EMBL/GenBank/DDBJ databases">
        <title>Genomic Encyclopedia of Type Strains, Phase IV (KMG-IV): sequencing the most valuable type-strain genomes for metagenomic binning, comparative biology and taxonomic classification.</title>
        <authorList>
            <person name="Goeker M."/>
        </authorList>
    </citation>
    <scope>NUCLEOTIDE SEQUENCE [LARGE SCALE GENOMIC DNA]</scope>
    <source>
        <strain evidence="2 3">DSM 105482</strain>
    </source>
</reference>
<dbReference type="Proteomes" id="UP000823486">
    <property type="component" value="Unassembled WGS sequence"/>
</dbReference>
<evidence type="ECO:0000256" key="1">
    <source>
        <dbReference type="SAM" id="Phobius"/>
    </source>
</evidence>
<organism evidence="2 3">
    <name type="scientific">Peribacillus deserti</name>
    <dbReference type="NCBI Taxonomy" id="673318"/>
    <lineage>
        <taxon>Bacteria</taxon>
        <taxon>Bacillati</taxon>
        <taxon>Bacillota</taxon>
        <taxon>Bacilli</taxon>
        <taxon>Bacillales</taxon>
        <taxon>Bacillaceae</taxon>
        <taxon>Peribacillus</taxon>
    </lineage>
</organism>
<keyword evidence="1" id="KW-1133">Transmembrane helix</keyword>
<dbReference type="RefSeq" id="WP_204541930.1">
    <property type="nucleotide sequence ID" value="NZ_JAFBFI010000006.1"/>
</dbReference>
<name>A0ABS2QGY4_9BACI</name>
<dbReference type="Pfam" id="PF17259">
    <property type="entry name" value="DUF5325"/>
    <property type="match status" value="1"/>
</dbReference>
<keyword evidence="3" id="KW-1185">Reference proteome</keyword>
<evidence type="ECO:0000313" key="3">
    <source>
        <dbReference type="Proteomes" id="UP000823486"/>
    </source>
</evidence>
<evidence type="ECO:0000313" key="2">
    <source>
        <dbReference type="EMBL" id="MBM7692418.1"/>
    </source>
</evidence>
<sequence>MKYKGLFIVLSILAAASIAGIGIAIAEESILLTLICIAALIIIMGSGFSFKKKLRERGEL</sequence>
<evidence type="ECO:0008006" key="4">
    <source>
        <dbReference type="Google" id="ProtNLM"/>
    </source>
</evidence>
<dbReference type="EMBL" id="JAFBFI010000006">
    <property type="protein sequence ID" value="MBM7692418.1"/>
    <property type="molecule type" value="Genomic_DNA"/>
</dbReference>
<feature type="transmembrane region" description="Helical" evidence="1">
    <location>
        <begin position="30"/>
        <end position="50"/>
    </location>
</feature>
<proteinExistence type="predicted"/>
<keyword evidence="1" id="KW-0812">Transmembrane</keyword>
<accession>A0ABS2QGY4</accession>
<protein>
    <recommendedName>
        <fullName evidence="4">YlaF family protein</fullName>
    </recommendedName>
</protein>